<keyword evidence="2" id="KW-0805">Transcription regulation</keyword>
<evidence type="ECO:0000256" key="4">
    <source>
        <dbReference type="ARBA" id="ARBA00023163"/>
    </source>
</evidence>
<dbReference type="Proteomes" id="UP000248423">
    <property type="component" value="Unassembled WGS sequence"/>
</dbReference>
<dbReference type="InterPro" id="IPR036864">
    <property type="entry name" value="Zn2-C6_fun-type_DNA-bd_sf"/>
</dbReference>
<dbReference type="Gene3D" id="4.10.240.10">
    <property type="entry name" value="Zn(2)-C6 fungal-type DNA-binding domain"/>
    <property type="match status" value="1"/>
</dbReference>
<dbReference type="PANTHER" id="PTHR37534:SF16">
    <property type="entry name" value="ZN(II)2CYS6 TRANSCRIPTION FACTOR (EUROFUNG)-RELATED"/>
    <property type="match status" value="1"/>
</dbReference>
<dbReference type="InterPro" id="IPR001138">
    <property type="entry name" value="Zn2Cys6_DnaBD"/>
</dbReference>
<sequence>MVEKTRSRTGCLTCRHRKKKCDECRPSCAGCQRNGLECQWEPSASPRIPRRRRGRRAEKTLPGQAQGMLSVFSVLTPDLASRLLRHFLNASPRWLSTRPGPRRTDYMKWLSPALSDSHQVRSCILAIASADLLKYDRGDPQIRHAAIEYYGQAVSSLRIAIEDEMAAPSPEGPRSGTNTSDLSGPRSCILVDHTPLAVLLLCLHETQNFAHRERILPHLNAAAFLLQNRLDGGTDPVMRGYLFEMFCYFFALAVFSLGPKVFIARADRIITSPSVIQHIQHGHIMGTSQYLFLAIYRIALLGHKLSGNPDEASAIELLLLDQELVFCQTHNPKHMDLEHPHDAIVSRLYGLACRIHIRRLLAPSRLDGTHSLVEDFIHNLQHLPPDSPSHNILSWPLVVAGFSTSIPAHQRIIAAKLDNIHEEWQCAVFSKGAEFLREKWRKDRMTRAVPEHVSNTDGLAWQCPVILA</sequence>
<keyword evidence="4" id="KW-0804">Transcription</keyword>
<protein>
    <recommendedName>
        <fullName evidence="6">Zn(2)-C6 fungal-type domain-containing protein</fullName>
    </recommendedName>
</protein>
<proteinExistence type="predicted"/>
<keyword evidence="3" id="KW-0238">DNA-binding</keyword>
<evidence type="ECO:0000256" key="5">
    <source>
        <dbReference type="ARBA" id="ARBA00023242"/>
    </source>
</evidence>
<dbReference type="PROSITE" id="PS50048">
    <property type="entry name" value="ZN2_CY6_FUNGAL_2"/>
    <property type="match status" value="1"/>
</dbReference>
<accession>A0A319EQS1</accession>
<dbReference type="AlphaFoldDB" id="A0A319EQS1"/>
<name>A0A319EQS1_ASPSB</name>
<dbReference type="GO" id="GO:0000976">
    <property type="term" value="F:transcription cis-regulatory region binding"/>
    <property type="evidence" value="ECO:0007669"/>
    <property type="project" value="TreeGrafter"/>
</dbReference>
<evidence type="ECO:0000259" key="6">
    <source>
        <dbReference type="PROSITE" id="PS50048"/>
    </source>
</evidence>
<evidence type="ECO:0000313" key="8">
    <source>
        <dbReference type="Proteomes" id="UP000248423"/>
    </source>
</evidence>
<dbReference type="SMART" id="SM00066">
    <property type="entry name" value="GAL4"/>
    <property type="match status" value="1"/>
</dbReference>
<organism evidence="7 8">
    <name type="scientific">Aspergillus sclerotiicarbonarius (strain CBS 121057 / IBT 28362)</name>
    <dbReference type="NCBI Taxonomy" id="1448318"/>
    <lineage>
        <taxon>Eukaryota</taxon>
        <taxon>Fungi</taxon>
        <taxon>Dikarya</taxon>
        <taxon>Ascomycota</taxon>
        <taxon>Pezizomycotina</taxon>
        <taxon>Eurotiomycetes</taxon>
        <taxon>Eurotiomycetidae</taxon>
        <taxon>Eurotiales</taxon>
        <taxon>Aspergillaceae</taxon>
        <taxon>Aspergillus</taxon>
        <taxon>Aspergillus subgen. Circumdati</taxon>
    </lineage>
</organism>
<dbReference type="GO" id="GO:0000981">
    <property type="term" value="F:DNA-binding transcription factor activity, RNA polymerase II-specific"/>
    <property type="evidence" value="ECO:0007669"/>
    <property type="project" value="InterPro"/>
</dbReference>
<evidence type="ECO:0000256" key="1">
    <source>
        <dbReference type="ARBA" id="ARBA00004123"/>
    </source>
</evidence>
<dbReference type="VEuPathDB" id="FungiDB:BO78DRAFT_300599"/>
<dbReference type="GO" id="GO:0045944">
    <property type="term" value="P:positive regulation of transcription by RNA polymerase II"/>
    <property type="evidence" value="ECO:0007669"/>
    <property type="project" value="TreeGrafter"/>
</dbReference>
<dbReference type="GO" id="GO:0005634">
    <property type="term" value="C:nucleus"/>
    <property type="evidence" value="ECO:0007669"/>
    <property type="project" value="UniProtKB-SubCell"/>
</dbReference>
<dbReference type="SUPFAM" id="SSF57701">
    <property type="entry name" value="Zn2/Cys6 DNA-binding domain"/>
    <property type="match status" value="1"/>
</dbReference>
<evidence type="ECO:0000256" key="3">
    <source>
        <dbReference type="ARBA" id="ARBA00023125"/>
    </source>
</evidence>
<dbReference type="PANTHER" id="PTHR37534">
    <property type="entry name" value="TRANSCRIPTIONAL ACTIVATOR PROTEIN UGA3"/>
    <property type="match status" value="1"/>
</dbReference>
<dbReference type="EMBL" id="KZ826315">
    <property type="protein sequence ID" value="PYI12656.1"/>
    <property type="molecule type" value="Genomic_DNA"/>
</dbReference>
<comment type="subcellular location">
    <subcellularLocation>
        <location evidence="1">Nucleus</location>
    </subcellularLocation>
</comment>
<dbReference type="CDD" id="cd00067">
    <property type="entry name" value="GAL4"/>
    <property type="match status" value="1"/>
</dbReference>
<feature type="domain" description="Zn(2)-C6 fungal-type" evidence="6">
    <location>
        <begin position="10"/>
        <end position="40"/>
    </location>
</feature>
<dbReference type="Pfam" id="PF11951">
    <property type="entry name" value="Fungal_trans_2"/>
    <property type="match status" value="1"/>
</dbReference>
<evidence type="ECO:0000256" key="2">
    <source>
        <dbReference type="ARBA" id="ARBA00023015"/>
    </source>
</evidence>
<gene>
    <name evidence="7" type="ORF">BO78DRAFT_300599</name>
</gene>
<dbReference type="OrthoDB" id="1919336at2759"/>
<keyword evidence="8" id="KW-1185">Reference proteome</keyword>
<evidence type="ECO:0000313" key="7">
    <source>
        <dbReference type="EMBL" id="PYI12656.1"/>
    </source>
</evidence>
<reference evidence="7 8" key="1">
    <citation type="submission" date="2018-02" db="EMBL/GenBank/DDBJ databases">
        <title>The genomes of Aspergillus section Nigri reveals drivers in fungal speciation.</title>
        <authorList>
            <consortium name="DOE Joint Genome Institute"/>
            <person name="Vesth T.C."/>
            <person name="Nybo J."/>
            <person name="Theobald S."/>
            <person name="Brandl J."/>
            <person name="Frisvad J.C."/>
            <person name="Nielsen K.F."/>
            <person name="Lyhne E.K."/>
            <person name="Kogle M.E."/>
            <person name="Kuo A."/>
            <person name="Riley R."/>
            <person name="Clum A."/>
            <person name="Nolan M."/>
            <person name="Lipzen A."/>
            <person name="Salamov A."/>
            <person name="Henrissat B."/>
            <person name="Wiebenga A."/>
            <person name="De vries R.P."/>
            <person name="Grigoriev I.V."/>
            <person name="Mortensen U.H."/>
            <person name="Andersen M.R."/>
            <person name="Baker S.E."/>
        </authorList>
    </citation>
    <scope>NUCLEOTIDE SEQUENCE [LARGE SCALE GENOMIC DNA]</scope>
    <source>
        <strain evidence="7 8">CBS 121057</strain>
    </source>
</reference>
<dbReference type="GO" id="GO:0008270">
    <property type="term" value="F:zinc ion binding"/>
    <property type="evidence" value="ECO:0007669"/>
    <property type="project" value="InterPro"/>
</dbReference>
<dbReference type="PROSITE" id="PS00463">
    <property type="entry name" value="ZN2_CY6_FUNGAL_1"/>
    <property type="match status" value="1"/>
</dbReference>
<keyword evidence="5" id="KW-0539">Nucleus</keyword>
<dbReference type="Pfam" id="PF00172">
    <property type="entry name" value="Zn_clus"/>
    <property type="match status" value="1"/>
</dbReference>
<dbReference type="InterPro" id="IPR021858">
    <property type="entry name" value="Fun_TF"/>
</dbReference>